<dbReference type="Gene3D" id="3.30.160.60">
    <property type="entry name" value="Classic Zinc Finger"/>
    <property type="match status" value="5"/>
</dbReference>
<evidence type="ECO:0000256" key="5">
    <source>
        <dbReference type="ARBA" id="ARBA00022833"/>
    </source>
</evidence>
<sequence>MSTRCRTCGKIIYCLNSKNLFQQPDNIMLHQIAALTGIFLPEHMEFPEHICGPCEVALREAIVFRERIIKTQQLLLNSNNIADAFQKIDKAEVDKLDKLERDGEEVELFNTYEDITEYECEEYESSEDVGEANEDYSANDQSDESVQTTKTDEPALEPPANVPASMPNTPRRPGRPPSKLYATVNFATNARNTPRINWSKLSEDEIVALKRERRKRDCICELCGRHFTCPSNFKVHLLRHTGVKNFSCKQCPLKFYTPHLLRRHELAHLCEKPYPCQYCGQTFADHSGRIQHERNRHTNYRPYKCTKCDKAFVVSNKLKRHMLSHSGVRSFHCEICKVSFMRRPHLNAHYRSKGHEQNAQNYADLANNVDIDIENVLQ</sequence>
<name>B4M0Z5_DROVI</name>
<feature type="domain" description="C2H2-type" evidence="13">
    <location>
        <begin position="303"/>
        <end position="330"/>
    </location>
</feature>
<organism evidence="15 16">
    <name type="scientific">Drosophila virilis</name>
    <name type="common">Fruit fly</name>
    <dbReference type="NCBI Taxonomy" id="7244"/>
    <lineage>
        <taxon>Eukaryota</taxon>
        <taxon>Metazoa</taxon>
        <taxon>Ecdysozoa</taxon>
        <taxon>Arthropoda</taxon>
        <taxon>Hexapoda</taxon>
        <taxon>Insecta</taxon>
        <taxon>Pterygota</taxon>
        <taxon>Neoptera</taxon>
        <taxon>Endopterygota</taxon>
        <taxon>Diptera</taxon>
        <taxon>Brachycera</taxon>
        <taxon>Muscomorpha</taxon>
        <taxon>Ephydroidea</taxon>
        <taxon>Drosophilidae</taxon>
        <taxon>Drosophila</taxon>
    </lineage>
</organism>
<evidence type="ECO:0000313" key="16">
    <source>
        <dbReference type="Proteomes" id="UP000008792"/>
    </source>
</evidence>
<keyword evidence="2 11" id="KW-0479">Metal-binding</keyword>
<evidence type="ECO:0000256" key="6">
    <source>
        <dbReference type="ARBA" id="ARBA00023015"/>
    </source>
</evidence>
<reference evidence="15 16" key="1">
    <citation type="journal article" date="2007" name="Nature">
        <title>Evolution of genes and genomes on the Drosophila phylogeny.</title>
        <authorList>
            <consortium name="Drosophila 12 Genomes Consortium"/>
            <person name="Clark A.G."/>
            <person name="Eisen M.B."/>
            <person name="Smith D.R."/>
            <person name="Bergman C.M."/>
            <person name="Oliver B."/>
            <person name="Markow T.A."/>
            <person name="Kaufman T.C."/>
            <person name="Kellis M."/>
            <person name="Gelbart W."/>
            <person name="Iyer V.N."/>
            <person name="Pollard D.A."/>
            <person name="Sackton T.B."/>
            <person name="Larracuente A.M."/>
            <person name="Singh N.D."/>
            <person name="Abad J.P."/>
            <person name="Abt D.N."/>
            <person name="Adryan B."/>
            <person name="Aguade M."/>
            <person name="Akashi H."/>
            <person name="Anderson W.W."/>
            <person name="Aquadro C.F."/>
            <person name="Ardell D.H."/>
            <person name="Arguello R."/>
            <person name="Artieri C.G."/>
            <person name="Barbash D.A."/>
            <person name="Barker D."/>
            <person name="Barsanti P."/>
            <person name="Batterham P."/>
            <person name="Batzoglou S."/>
            <person name="Begun D."/>
            <person name="Bhutkar A."/>
            <person name="Blanco E."/>
            <person name="Bosak S.A."/>
            <person name="Bradley R.K."/>
            <person name="Brand A.D."/>
            <person name="Brent M.R."/>
            <person name="Brooks A.N."/>
            <person name="Brown R.H."/>
            <person name="Butlin R.K."/>
            <person name="Caggese C."/>
            <person name="Calvi B.R."/>
            <person name="Bernardo de Carvalho A."/>
            <person name="Caspi A."/>
            <person name="Castrezana S."/>
            <person name="Celniker S.E."/>
            <person name="Chang J.L."/>
            <person name="Chapple C."/>
            <person name="Chatterji S."/>
            <person name="Chinwalla A."/>
            <person name="Civetta A."/>
            <person name="Clifton S.W."/>
            <person name="Comeron J.M."/>
            <person name="Costello J.C."/>
            <person name="Coyne J.A."/>
            <person name="Daub J."/>
            <person name="David R.G."/>
            <person name="Delcher A.L."/>
            <person name="Delehaunty K."/>
            <person name="Do C.B."/>
            <person name="Ebling H."/>
            <person name="Edwards K."/>
            <person name="Eickbush T."/>
            <person name="Evans J.D."/>
            <person name="Filipski A."/>
            <person name="Findeiss S."/>
            <person name="Freyhult E."/>
            <person name="Fulton L."/>
            <person name="Fulton R."/>
            <person name="Garcia A.C."/>
            <person name="Gardiner A."/>
            <person name="Garfield D.A."/>
            <person name="Garvin B.E."/>
            <person name="Gibson G."/>
            <person name="Gilbert D."/>
            <person name="Gnerre S."/>
            <person name="Godfrey J."/>
            <person name="Good R."/>
            <person name="Gotea V."/>
            <person name="Gravely B."/>
            <person name="Greenberg A.J."/>
            <person name="Griffiths-Jones S."/>
            <person name="Gross S."/>
            <person name="Guigo R."/>
            <person name="Gustafson E.A."/>
            <person name="Haerty W."/>
            <person name="Hahn M.W."/>
            <person name="Halligan D.L."/>
            <person name="Halpern A.L."/>
            <person name="Halter G.M."/>
            <person name="Han M.V."/>
            <person name="Heger A."/>
            <person name="Hillier L."/>
            <person name="Hinrichs A.S."/>
            <person name="Holmes I."/>
            <person name="Hoskins R.A."/>
            <person name="Hubisz M.J."/>
            <person name="Hultmark D."/>
            <person name="Huntley M.A."/>
            <person name="Jaffe D.B."/>
            <person name="Jagadeeshan S."/>
            <person name="Jeck W.R."/>
            <person name="Johnson J."/>
            <person name="Jones C.D."/>
            <person name="Jordan W.C."/>
            <person name="Karpen G.H."/>
            <person name="Kataoka E."/>
            <person name="Keightley P.D."/>
            <person name="Kheradpour P."/>
            <person name="Kirkness E.F."/>
            <person name="Koerich L.B."/>
            <person name="Kristiansen K."/>
            <person name="Kudrna D."/>
            <person name="Kulathinal R.J."/>
            <person name="Kumar S."/>
            <person name="Kwok R."/>
            <person name="Lander E."/>
            <person name="Langley C.H."/>
            <person name="Lapoint R."/>
            <person name="Lazzaro B.P."/>
            <person name="Lee S.J."/>
            <person name="Levesque L."/>
            <person name="Li R."/>
            <person name="Lin C.F."/>
            <person name="Lin M.F."/>
            <person name="Lindblad-Toh K."/>
            <person name="Llopart A."/>
            <person name="Long M."/>
            <person name="Low L."/>
            <person name="Lozovsky E."/>
            <person name="Lu J."/>
            <person name="Luo M."/>
            <person name="Machado C.A."/>
            <person name="Makalowski W."/>
            <person name="Marzo M."/>
            <person name="Matsuda M."/>
            <person name="Matzkin L."/>
            <person name="McAllister B."/>
            <person name="McBride C.S."/>
            <person name="McKernan B."/>
            <person name="McKernan K."/>
            <person name="Mendez-Lago M."/>
            <person name="Minx P."/>
            <person name="Mollenhauer M.U."/>
            <person name="Montooth K."/>
            <person name="Mount S.M."/>
            <person name="Mu X."/>
            <person name="Myers E."/>
            <person name="Negre B."/>
            <person name="Newfeld S."/>
            <person name="Nielsen R."/>
            <person name="Noor M.A."/>
            <person name="O'Grady P."/>
            <person name="Pachter L."/>
            <person name="Papaceit M."/>
            <person name="Parisi M.J."/>
            <person name="Parisi M."/>
            <person name="Parts L."/>
            <person name="Pedersen J.S."/>
            <person name="Pesole G."/>
            <person name="Phillippy A.M."/>
            <person name="Ponting C.P."/>
            <person name="Pop M."/>
            <person name="Porcelli D."/>
            <person name="Powell J.R."/>
            <person name="Prohaska S."/>
            <person name="Pruitt K."/>
            <person name="Puig M."/>
            <person name="Quesneville H."/>
            <person name="Ram K.R."/>
            <person name="Rand D."/>
            <person name="Rasmussen M.D."/>
            <person name="Reed L.K."/>
            <person name="Reenan R."/>
            <person name="Reily A."/>
            <person name="Remington K.A."/>
            <person name="Rieger T.T."/>
            <person name="Ritchie M.G."/>
            <person name="Robin C."/>
            <person name="Rogers Y.H."/>
            <person name="Rohde C."/>
            <person name="Rozas J."/>
            <person name="Rubenfield M.J."/>
            <person name="Ruiz A."/>
            <person name="Russo S."/>
            <person name="Salzberg S.L."/>
            <person name="Sanchez-Gracia A."/>
            <person name="Saranga D.J."/>
            <person name="Sato H."/>
            <person name="Schaeffer S.W."/>
            <person name="Schatz M.C."/>
            <person name="Schlenke T."/>
            <person name="Schwartz R."/>
            <person name="Segarra C."/>
            <person name="Singh R.S."/>
            <person name="Sirot L."/>
            <person name="Sirota M."/>
            <person name="Sisneros N.B."/>
            <person name="Smith C.D."/>
            <person name="Smith T.F."/>
            <person name="Spieth J."/>
            <person name="Stage D.E."/>
            <person name="Stark A."/>
            <person name="Stephan W."/>
            <person name="Strausberg R.L."/>
            <person name="Strempel S."/>
            <person name="Sturgill D."/>
            <person name="Sutton G."/>
            <person name="Sutton G.G."/>
            <person name="Tao W."/>
            <person name="Teichmann S."/>
            <person name="Tobari Y.N."/>
            <person name="Tomimura Y."/>
            <person name="Tsolas J.M."/>
            <person name="Valente V.L."/>
            <person name="Venter E."/>
            <person name="Venter J.C."/>
            <person name="Vicario S."/>
            <person name="Vieira F.G."/>
            <person name="Vilella A.J."/>
            <person name="Villasante A."/>
            <person name="Walenz B."/>
            <person name="Wang J."/>
            <person name="Wasserman M."/>
            <person name="Watts T."/>
            <person name="Wilson D."/>
            <person name="Wilson R.K."/>
            <person name="Wing R.A."/>
            <person name="Wolfner M.F."/>
            <person name="Wong A."/>
            <person name="Wong G.K."/>
            <person name="Wu C.I."/>
            <person name="Wu G."/>
            <person name="Yamamoto D."/>
            <person name="Yang H.P."/>
            <person name="Yang S.P."/>
            <person name="Yorke J.A."/>
            <person name="Yoshida K."/>
            <person name="Zdobnov E."/>
            <person name="Zhang P."/>
            <person name="Zhang Y."/>
            <person name="Zimin A.V."/>
            <person name="Baldwin J."/>
            <person name="Abdouelleil A."/>
            <person name="Abdulkadir J."/>
            <person name="Abebe A."/>
            <person name="Abera B."/>
            <person name="Abreu J."/>
            <person name="Acer S.C."/>
            <person name="Aftuck L."/>
            <person name="Alexander A."/>
            <person name="An P."/>
            <person name="Anderson E."/>
            <person name="Anderson S."/>
            <person name="Arachi H."/>
            <person name="Azer M."/>
            <person name="Bachantsang P."/>
            <person name="Barry A."/>
            <person name="Bayul T."/>
            <person name="Berlin A."/>
            <person name="Bessette D."/>
            <person name="Bloom T."/>
            <person name="Blye J."/>
            <person name="Boguslavskiy L."/>
            <person name="Bonnet C."/>
            <person name="Boukhgalter B."/>
            <person name="Bourzgui I."/>
            <person name="Brown A."/>
            <person name="Cahill P."/>
            <person name="Channer S."/>
            <person name="Cheshatsang Y."/>
            <person name="Chuda L."/>
            <person name="Citroen M."/>
            <person name="Collymore A."/>
            <person name="Cooke P."/>
            <person name="Costello M."/>
            <person name="D'Aco K."/>
            <person name="Daza R."/>
            <person name="De Haan G."/>
            <person name="DeGray S."/>
            <person name="DeMaso C."/>
            <person name="Dhargay N."/>
            <person name="Dooley K."/>
            <person name="Dooley E."/>
            <person name="Doricent M."/>
            <person name="Dorje P."/>
            <person name="Dorjee K."/>
            <person name="Dupes A."/>
            <person name="Elong R."/>
            <person name="Falk J."/>
            <person name="Farina A."/>
            <person name="Faro S."/>
            <person name="Ferguson D."/>
            <person name="Fisher S."/>
            <person name="Foley C.D."/>
            <person name="Franke A."/>
            <person name="Friedrich D."/>
            <person name="Gadbois L."/>
            <person name="Gearin G."/>
            <person name="Gearin C.R."/>
            <person name="Giannoukos G."/>
            <person name="Goode T."/>
            <person name="Graham J."/>
            <person name="Grandbois E."/>
            <person name="Grewal S."/>
            <person name="Gyaltsen K."/>
            <person name="Hafez N."/>
            <person name="Hagos B."/>
            <person name="Hall J."/>
            <person name="Henson C."/>
            <person name="Hollinger A."/>
            <person name="Honan T."/>
            <person name="Huard M.D."/>
            <person name="Hughes L."/>
            <person name="Hurhula B."/>
            <person name="Husby M.E."/>
            <person name="Kamat A."/>
            <person name="Kanga B."/>
            <person name="Kashin S."/>
            <person name="Khazanovich D."/>
            <person name="Kisner P."/>
            <person name="Lance K."/>
            <person name="Lara M."/>
            <person name="Lee W."/>
            <person name="Lennon N."/>
            <person name="Letendre F."/>
            <person name="LeVine R."/>
            <person name="Lipovsky A."/>
            <person name="Liu X."/>
            <person name="Liu J."/>
            <person name="Liu S."/>
            <person name="Lokyitsang T."/>
            <person name="Lokyitsang Y."/>
            <person name="Lubonja R."/>
            <person name="Lui A."/>
            <person name="MacDonald P."/>
            <person name="Magnisalis V."/>
            <person name="Maru K."/>
            <person name="Matthews C."/>
            <person name="McCusker W."/>
            <person name="McDonough S."/>
            <person name="Mehta T."/>
            <person name="Meldrim J."/>
            <person name="Meneus L."/>
            <person name="Mihai O."/>
            <person name="Mihalev A."/>
            <person name="Mihova T."/>
            <person name="Mittelman R."/>
            <person name="Mlenga V."/>
            <person name="Montmayeur A."/>
            <person name="Mulrain L."/>
            <person name="Navidi A."/>
            <person name="Naylor J."/>
            <person name="Negash T."/>
            <person name="Nguyen T."/>
            <person name="Nguyen N."/>
            <person name="Nicol R."/>
            <person name="Norbu C."/>
            <person name="Norbu N."/>
            <person name="Novod N."/>
            <person name="O'Neill B."/>
            <person name="Osman S."/>
            <person name="Markiewicz E."/>
            <person name="Oyono O.L."/>
            <person name="Patti C."/>
            <person name="Phunkhang P."/>
            <person name="Pierre F."/>
            <person name="Priest M."/>
            <person name="Raghuraman S."/>
            <person name="Rege F."/>
            <person name="Reyes R."/>
            <person name="Rise C."/>
            <person name="Rogov P."/>
            <person name="Ross K."/>
            <person name="Ryan E."/>
            <person name="Settipalli S."/>
            <person name="Shea T."/>
            <person name="Sherpa N."/>
            <person name="Shi L."/>
            <person name="Shih D."/>
            <person name="Sparrow T."/>
            <person name="Spaulding J."/>
            <person name="Stalker J."/>
            <person name="Stange-Thomann N."/>
            <person name="Stavropoulos S."/>
            <person name="Stone C."/>
            <person name="Strader C."/>
            <person name="Tesfaye S."/>
            <person name="Thomson T."/>
            <person name="Thoulutsang Y."/>
            <person name="Thoulutsang D."/>
            <person name="Topham K."/>
            <person name="Topping I."/>
            <person name="Tsamla T."/>
            <person name="Vassiliev H."/>
            <person name="Vo A."/>
            <person name="Wangchuk T."/>
            <person name="Wangdi T."/>
            <person name="Weiand M."/>
            <person name="Wilkinson J."/>
            <person name="Wilson A."/>
            <person name="Yadav S."/>
            <person name="Young G."/>
            <person name="Yu Q."/>
            <person name="Zembek L."/>
            <person name="Zhong D."/>
            <person name="Zimmer A."/>
            <person name="Zwirko Z."/>
            <person name="Jaffe D.B."/>
            <person name="Alvarez P."/>
            <person name="Brockman W."/>
            <person name="Butler J."/>
            <person name="Chin C."/>
            <person name="Gnerre S."/>
            <person name="Grabherr M."/>
            <person name="Kleber M."/>
            <person name="Mauceli E."/>
            <person name="MacCallum I."/>
        </authorList>
    </citation>
    <scope>NUCLEOTIDE SEQUENCE [LARGE SCALE GENOMIC DNA]</scope>
    <source>
        <strain evidence="16">Tucson 15010-1051.87</strain>
    </source>
</reference>
<dbReference type="PROSITE" id="PS50157">
    <property type="entry name" value="ZINC_FINGER_C2H2_2"/>
    <property type="match status" value="5"/>
</dbReference>
<feature type="region of interest" description="Disordered" evidence="12">
    <location>
        <begin position="122"/>
        <end position="178"/>
    </location>
</feature>
<evidence type="ECO:0000256" key="3">
    <source>
        <dbReference type="ARBA" id="ARBA00022737"/>
    </source>
</evidence>
<keyword evidence="7" id="KW-0238">DNA-binding</keyword>
<dbReference type="SUPFAM" id="SSF57667">
    <property type="entry name" value="beta-beta-alpha zinc fingers"/>
    <property type="match status" value="3"/>
</dbReference>
<feature type="binding site" evidence="11">
    <location>
        <position position="54"/>
    </location>
    <ligand>
        <name>Zn(2+)</name>
        <dbReference type="ChEBI" id="CHEBI:29105"/>
    </ligand>
</feature>
<gene>
    <name evidence="15" type="primary">Dvir\GJ23093</name>
    <name evidence="15" type="ORF">Dvir_GJ23093</name>
</gene>
<evidence type="ECO:0000259" key="14">
    <source>
        <dbReference type="PROSITE" id="PS51915"/>
    </source>
</evidence>
<keyword evidence="3" id="KW-0677">Repeat</keyword>
<dbReference type="Proteomes" id="UP000008792">
    <property type="component" value="Unassembled WGS sequence"/>
</dbReference>
<dbReference type="SMART" id="SM00451">
    <property type="entry name" value="ZnF_U1"/>
    <property type="match status" value="1"/>
</dbReference>
<evidence type="ECO:0000256" key="7">
    <source>
        <dbReference type="ARBA" id="ARBA00023125"/>
    </source>
</evidence>
<dbReference type="OMA" id="RKRDCIC"/>
<dbReference type="PANTHER" id="PTHR16515">
    <property type="entry name" value="PR DOMAIN ZINC FINGER PROTEIN"/>
    <property type="match status" value="1"/>
</dbReference>
<dbReference type="GO" id="GO:0008270">
    <property type="term" value="F:zinc ion binding"/>
    <property type="evidence" value="ECO:0007669"/>
    <property type="project" value="UniProtKB-UniRule"/>
</dbReference>
<dbReference type="Pfam" id="PF00096">
    <property type="entry name" value="zf-C2H2"/>
    <property type="match status" value="2"/>
</dbReference>
<dbReference type="OrthoDB" id="8685330at2759"/>
<keyword evidence="8" id="KW-0804">Transcription</keyword>
<feature type="domain" description="C2H2-type" evidence="13">
    <location>
        <begin position="331"/>
        <end position="360"/>
    </location>
</feature>
<dbReference type="EMBL" id="CH940650">
    <property type="protein sequence ID" value="EDW67406.1"/>
    <property type="molecule type" value="Genomic_DNA"/>
</dbReference>
<accession>B4M0Z5</accession>
<feature type="compositionally biased region" description="Acidic residues" evidence="12">
    <location>
        <begin position="122"/>
        <end position="134"/>
    </location>
</feature>
<dbReference type="InterPro" id="IPR013087">
    <property type="entry name" value="Znf_C2H2_type"/>
</dbReference>
<dbReference type="STRING" id="7244.B4M0Z5"/>
<dbReference type="GO" id="GO:0003677">
    <property type="term" value="F:DNA binding"/>
    <property type="evidence" value="ECO:0007669"/>
    <property type="project" value="UniProtKB-KW"/>
</dbReference>
<evidence type="ECO:0000256" key="12">
    <source>
        <dbReference type="SAM" id="MobiDB-lite"/>
    </source>
</evidence>
<feature type="domain" description="ZAD" evidence="14">
    <location>
        <begin position="3"/>
        <end position="78"/>
    </location>
</feature>
<dbReference type="InterPro" id="IPR012934">
    <property type="entry name" value="Znf_AD"/>
</dbReference>
<dbReference type="Pfam" id="PF12874">
    <property type="entry name" value="zf-met"/>
    <property type="match status" value="2"/>
</dbReference>
<dbReference type="KEGG" id="dvi:6629744"/>
<evidence type="ECO:0000256" key="11">
    <source>
        <dbReference type="PROSITE-ProRule" id="PRU01263"/>
    </source>
</evidence>
<dbReference type="PROSITE" id="PS00028">
    <property type="entry name" value="ZINC_FINGER_C2H2_1"/>
    <property type="match status" value="5"/>
</dbReference>
<dbReference type="eggNOG" id="KOG1721">
    <property type="taxonomic scope" value="Eukaryota"/>
</dbReference>
<dbReference type="GO" id="GO:0010468">
    <property type="term" value="P:regulation of gene expression"/>
    <property type="evidence" value="ECO:0007669"/>
    <property type="project" value="TreeGrafter"/>
</dbReference>
<dbReference type="SMART" id="SM00868">
    <property type="entry name" value="zf-AD"/>
    <property type="match status" value="1"/>
</dbReference>
<dbReference type="SMART" id="SM00355">
    <property type="entry name" value="ZnF_C2H2"/>
    <property type="match status" value="5"/>
</dbReference>
<protein>
    <recommendedName>
        <fullName evidence="17">Transcription factor Ouib</fullName>
    </recommendedName>
</protein>
<feature type="binding site" evidence="11">
    <location>
        <position position="8"/>
    </location>
    <ligand>
        <name>Zn(2+)</name>
        <dbReference type="ChEBI" id="CHEBI:29105"/>
    </ligand>
</feature>
<keyword evidence="6" id="KW-0805">Transcription regulation</keyword>
<dbReference type="AlphaFoldDB" id="B4M0Z5"/>
<evidence type="ECO:0000259" key="13">
    <source>
        <dbReference type="PROSITE" id="PS50157"/>
    </source>
</evidence>
<evidence type="ECO:0000256" key="8">
    <source>
        <dbReference type="ARBA" id="ARBA00023163"/>
    </source>
</evidence>
<dbReference type="Pfam" id="PF07776">
    <property type="entry name" value="zf-AD"/>
    <property type="match status" value="1"/>
</dbReference>
<dbReference type="SUPFAM" id="SSF57716">
    <property type="entry name" value="Glucocorticoid receptor-like (DNA-binding domain)"/>
    <property type="match status" value="1"/>
</dbReference>
<dbReference type="PhylomeDB" id="B4M0Z5"/>
<evidence type="ECO:0000256" key="1">
    <source>
        <dbReference type="ARBA" id="ARBA00004123"/>
    </source>
</evidence>
<comment type="subcellular location">
    <subcellularLocation>
        <location evidence="1">Nucleus</location>
    </subcellularLocation>
</comment>
<evidence type="ECO:0000313" key="15">
    <source>
        <dbReference type="EMBL" id="EDW67406.1"/>
    </source>
</evidence>
<dbReference type="InParanoid" id="B4M0Z5"/>
<keyword evidence="4 10" id="KW-0863">Zinc-finger</keyword>
<dbReference type="HOGENOM" id="CLU_002678_94_3_1"/>
<feature type="domain" description="C2H2-type" evidence="13">
    <location>
        <begin position="246"/>
        <end position="273"/>
    </location>
</feature>
<feature type="binding site" evidence="11">
    <location>
        <position position="51"/>
    </location>
    <ligand>
        <name>Zn(2+)</name>
        <dbReference type="ChEBI" id="CHEBI:29105"/>
    </ligand>
</feature>
<dbReference type="InterPro" id="IPR050331">
    <property type="entry name" value="Zinc_finger"/>
</dbReference>
<feature type="compositionally biased region" description="Polar residues" evidence="12">
    <location>
        <begin position="136"/>
        <end position="149"/>
    </location>
</feature>
<dbReference type="InterPro" id="IPR003604">
    <property type="entry name" value="Matrin/U1-like-C_Znf_C2H2"/>
</dbReference>
<dbReference type="PANTHER" id="PTHR16515:SF49">
    <property type="entry name" value="GASTRULA ZINC FINGER PROTEIN XLCGF49.1-LIKE-RELATED"/>
    <property type="match status" value="1"/>
</dbReference>
<dbReference type="GO" id="GO:0005634">
    <property type="term" value="C:nucleus"/>
    <property type="evidence" value="ECO:0007669"/>
    <property type="project" value="UniProtKB-SubCell"/>
</dbReference>
<evidence type="ECO:0008006" key="17">
    <source>
        <dbReference type="Google" id="ProtNLM"/>
    </source>
</evidence>
<feature type="domain" description="C2H2-type" evidence="13">
    <location>
        <begin position="218"/>
        <end position="245"/>
    </location>
</feature>
<evidence type="ECO:0000256" key="2">
    <source>
        <dbReference type="ARBA" id="ARBA00022723"/>
    </source>
</evidence>
<keyword evidence="9" id="KW-0539">Nucleus</keyword>
<evidence type="ECO:0000256" key="9">
    <source>
        <dbReference type="ARBA" id="ARBA00023242"/>
    </source>
</evidence>
<dbReference type="PROSITE" id="PS51915">
    <property type="entry name" value="ZAD"/>
    <property type="match status" value="1"/>
</dbReference>
<evidence type="ECO:0000256" key="10">
    <source>
        <dbReference type="PROSITE-ProRule" id="PRU00042"/>
    </source>
</evidence>
<evidence type="ECO:0000256" key="4">
    <source>
        <dbReference type="ARBA" id="ARBA00022771"/>
    </source>
</evidence>
<keyword evidence="5 11" id="KW-0862">Zinc</keyword>
<dbReference type="FunFam" id="3.30.160.60:FF:001182">
    <property type="entry name" value="Zinc finger, C2H2 type"/>
    <property type="match status" value="1"/>
</dbReference>
<dbReference type="SMR" id="B4M0Z5"/>
<dbReference type="InterPro" id="IPR036236">
    <property type="entry name" value="Znf_C2H2_sf"/>
</dbReference>
<proteinExistence type="predicted"/>
<feature type="domain" description="C2H2-type" evidence="13">
    <location>
        <begin position="274"/>
        <end position="302"/>
    </location>
</feature>
<keyword evidence="16" id="KW-1185">Reference proteome</keyword>
<feature type="binding site" evidence="11">
    <location>
        <position position="5"/>
    </location>
    <ligand>
        <name>Zn(2+)</name>
        <dbReference type="ChEBI" id="CHEBI:29105"/>
    </ligand>
</feature>